<dbReference type="GO" id="GO:0007015">
    <property type="term" value="P:actin filament organization"/>
    <property type="evidence" value="ECO:0000318"/>
    <property type="project" value="GO_Central"/>
</dbReference>
<feature type="region of interest" description="Disordered" evidence="9">
    <location>
        <begin position="662"/>
        <end position="1026"/>
    </location>
</feature>
<feature type="compositionally biased region" description="Basic and acidic residues" evidence="9">
    <location>
        <begin position="1176"/>
        <end position="1193"/>
    </location>
</feature>
<dbReference type="GO" id="GO:0030864">
    <property type="term" value="C:cortical actin cytoskeleton"/>
    <property type="evidence" value="ECO:0000318"/>
    <property type="project" value="GO_Central"/>
</dbReference>
<feature type="compositionally biased region" description="Low complexity" evidence="9">
    <location>
        <begin position="583"/>
        <end position="594"/>
    </location>
</feature>
<name>A0A6I8PPQ5_ORNAN</name>
<evidence type="ECO:0000313" key="12">
    <source>
        <dbReference type="Ensembl" id="ENSOANP00000053646.1"/>
    </source>
</evidence>
<dbReference type="InterPro" id="IPR014800">
    <property type="entry name" value="ASD1_dom"/>
</dbReference>
<dbReference type="OMA" id="YMTENQL"/>
<keyword evidence="3" id="KW-0963">Cytoplasm</keyword>
<evidence type="ECO:0000313" key="13">
    <source>
        <dbReference type="Proteomes" id="UP000002279"/>
    </source>
</evidence>
<dbReference type="InterPro" id="IPR014799">
    <property type="entry name" value="ASD2_dom"/>
</dbReference>
<feature type="domain" description="ASD2" evidence="11">
    <location>
        <begin position="1298"/>
        <end position="1585"/>
    </location>
</feature>
<dbReference type="PANTHER" id="PTHR15012:SF37">
    <property type="entry name" value="PROTEIN SHROOM1"/>
    <property type="match status" value="1"/>
</dbReference>
<feature type="region of interest" description="Disordered" evidence="9">
    <location>
        <begin position="523"/>
        <end position="569"/>
    </location>
</feature>
<reference evidence="12 13" key="1">
    <citation type="journal article" date="2008" name="Nature">
        <title>Genome analysis of the platypus reveals unique signatures of evolution.</title>
        <authorList>
            <person name="Warren W.C."/>
            <person name="Hillier L.W."/>
            <person name="Marshall Graves J.A."/>
            <person name="Birney E."/>
            <person name="Ponting C.P."/>
            <person name="Grutzner F."/>
            <person name="Belov K."/>
            <person name="Miller W."/>
            <person name="Clarke L."/>
            <person name="Chinwalla A.T."/>
            <person name="Yang S.P."/>
            <person name="Heger A."/>
            <person name="Locke D.P."/>
            <person name="Miethke P."/>
            <person name="Waters P.D."/>
            <person name="Veyrunes F."/>
            <person name="Fulton L."/>
            <person name="Fulton B."/>
            <person name="Graves T."/>
            <person name="Wallis J."/>
            <person name="Puente X.S."/>
            <person name="Lopez-Otin C."/>
            <person name="Ordonez G.R."/>
            <person name="Eichler E.E."/>
            <person name="Chen L."/>
            <person name="Cheng Z."/>
            <person name="Deakin J.E."/>
            <person name="Alsop A."/>
            <person name="Thompson K."/>
            <person name="Kirby P."/>
            <person name="Papenfuss A.T."/>
            <person name="Wakefield M.J."/>
            <person name="Olender T."/>
            <person name="Lancet D."/>
            <person name="Huttley G.A."/>
            <person name="Smit A.F."/>
            <person name="Pask A."/>
            <person name="Temple-Smith P."/>
            <person name="Batzer M.A."/>
            <person name="Walker J.A."/>
            <person name="Konkel M.K."/>
            <person name="Harris R.S."/>
            <person name="Whittington C.M."/>
            <person name="Wong E.S."/>
            <person name="Gemmell N.J."/>
            <person name="Buschiazzo E."/>
            <person name="Vargas Jentzsch I.M."/>
            <person name="Merkel A."/>
            <person name="Schmitz J."/>
            <person name="Zemann A."/>
            <person name="Churakov G."/>
            <person name="Kriegs J.O."/>
            <person name="Brosius J."/>
            <person name="Murchison E.P."/>
            <person name="Sachidanandam R."/>
            <person name="Smith C."/>
            <person name="Hannon G.J."/>
            <person name="Tsend-Ayush E."/>
            <person name="McMillan D."/>
            <person name="Attenborough R."/>
            <person name="Rens W."/>
            <person name="Ferguson-Smith M."/>
            <person name="Lefevre C.M."/>
            <person name="Sharp J.A."/>
            <person name="Nicholas K.R."/>
            <person name="Ray D.A."/>
            <person name="Kube M."/>
            <person name="Reinhardt R."/>
            <person name="Pringle T.H."/>
            <person name="Taylor J."/>
            <person name="Jones R.C."/>
            <person name="Nixon B."/>
            <person name="Dacheux J.L."/>
            <person name="Niwa H."/>
            <person name="Sekita Y."/>
            <person name="Huang X."/>
            <person name="Stark A."/>
            <person name="Kheradpour P."/>
            <person name="Kellis M."/>
            <person name="Flicek P."/>
            <person name="Chen Y."/>
            <person name="Webber C."/>
            <person name="Hardison R."/>
            <person name="Nelson J."/>
            <person name="Hallsworth-Pepin K."/>
            <person name="Delehaunty K."/>
            <person name="Markovic C."/>
            <person name="Minx P."/>
            <person name="Feng Y."/>
            <person name="Kremitzki C."/>
            <person name="Mitreva M."/>
            <person name="Glasscock J."/>
            <person name="Wylie T."/>
            <person name="Wohldmann P."/>
            <person name="Thiru P."/>
            <person name="Nhan M.N."/>
            <person name="Pohl C.S."/>
            <person name="Smith S.M."/>
            <person name="Hou S."/>
            <person name="Nefedov M."/>
            <person name="de Jong P.J."/>
            <person name="Renfree M.B."/>
            <person name="Mardis E.R."/>
            <person name="Wilson R.K."/>
        </authorList>
    </citation>
    <scope>NUCLEOTIDE SEQUENCE [LARGE SCALE GENOMIC DNA]</scope>
    <source>
        <strain evidence="12 13">Glennie</strain>
    </source>
</reference>
<feature type="compositionally biased region" description="Low complexity" evidence="9">
    <location>
        <begin position="773"/>
        <end position="784"/>
    </location>
</feature>
<dbReference type="Proteomes" id="UP000002279">
    <property type="component" value="Chromosome X1"/>
</dbReference>
<organism evidence="12 13">
    <name type="scientific">Ornithorhynchus anatinus</name>
    <name type="common">Duckbill platypus</name>
    <dbReference type="NCBI Taxonomy" id="9258"/>
    <lineage>
        <taxon>Eukaryota</taxon>
        <taxon>Metazoa</taxon>
        <taxon>Chordata</taxon>
        <taxon>Craniata</taxon>
        <taxon>Vertebrata</taxon>
        <taxon>Euteleostomi</taxon>
        <taxon>Mammalia</taxon>
        <taxon>Monotremata</taxon>
        <taxon>Ornithorhynchidae</taxon>
        <taxon>Ornithorhynchus</taxon>
    </lineage>
</organism>
<dbReference type="Pfam" id="PF08687">
    <property type="entry name" value="ASD2"/>
    <property type="match status" value="1"/>
</dbReference>
<comment type="subcellular location">
    <subcellularLocation>
        <location evidence="1">Cytoplasm</location>
        <location evidence="1">Cytoskeleton</location>
    </subcellularLocation>
</comment>
<dbReference type="InterPro" id="IPR027685">
    <property type="entry name" value="Shroom_fam"/>
</dbReference>
<sequence>MITRIFGKKPELPQRRFPKVLDPSPSLGMECLQLLPAISNFSAWTFRADTRPCVAPCLQRRHSDLGPSSRWKRQEAMASYRHNPEGWHLRPTGGMAELLEPVASAPCAPRSSPPRSISSLDHLLQLPARADSAYSSFSGSSNVPEHPTPSLGGEHERLPYMDSYYVRVIYNPKAACSDLGAERLDHGSPLHPAGVLGRPGINSHLELGSQSPSPPLPPPLPPSSFPPSPPSRLDSYTALKGLDLTRRATPLGNGTDPIDPWAPGPCLASPIEPGYSCDLWDPWQKGEGATAMERGDWDPLSEASKKCIQQVPAWASSFVLHEYMQSRSLPRSPPPGGALPLTRGARGPVGMASLQPPPPLGDTESQPSSAVGCEHRPRWGGNSFSDLGSGLGLQGDPPPGPHLSEPSPARGSSGVSRGPSRPPAGESAPEGHGLDRRPSVASWSLQGRPEREREGGRWGGRAPPPRQHMETHSDPGGANAVEHLGDGQLGGWTDLPPCHGPAEGGLGQAPLGFWRETIMGVSRPDPCPPSQPEEAVKATPGLAAQPPRGPAVRGPRDHPGEKISKQGTPLLYYLSGGRVSGLLSPAEPLSESLPQTPPSGPNPPVSAPIKIRGEGRLQPVGAELQLESGEPLLASPASSLEEGFKLDYRERLKVAQRKVLRETSFKRKDLQMSLPVRLRPKPSQRPSIEHLRSFSLSHTPREGQANPPDVAPDTGVQDEAAGHPQAGRSAGRKRLTKEQRKWCFSEPGKLDQVGQGAGATGDDERPWPGLPGEGEAAAAEARGPSLEKRGRTLSSSSLSKTELKQIQQAALMRYMERKACQRPSSAQPTPAPPQRPSPHKRPSTASRLSEGGSAGPGVPRRSPGAEAVGPTLPAAWAPEPPSTVTAPGARPRDPASPPTQELLRKAQPLAGRAAQGSSTTEWPSAEELLGPDTLASGMARERARSTPSAQVSLRGAAPSSWAGWSRTLSFPAESGGRPPCGGDGVAAEEPGTSEMTHQSSELLPPPRCRCDLMPPAPSMGRKTAMETPYSHLPAPYDAPWGRSCLPNPEPPCGSDGAETVVPMSTRLSCTKAGGVSFSSQVTCLGTGPTPASEWPVPGPPGPLLLSPPSSPGPDDVFLRDSPPGQSRPSGDAPCPWTPYVATLPASVPTLQPPPGTSGEKPGTVEPQTSFSGPEGTEPKLRAERRREALKEEDPYSAVPAVLCQAPPLERIQKKEREAGTQTPACQPLGRSPQHWRAELSQERVAESPSRCPAQPDRRENTSPPASPPESTACASPGLEARGESPTLGLQEPRDRRCQELALEIIAEDQSLADVLSPYPARKTALDLMEGLFPESFTTLGRGDRKRRARLGEEVPSTAGGEQSPDSPVTVMVADAEQDPAPEADPAPSDPQRVQLPSKGAAADPDGITAKKAELAGLLRDKLHGLREERRSVLAAAKACARWGTELDELVRHTCKPNEHERYAQFIGDLEKVVSLLLCLSSRLARVQNALARVDESTDAEERQSLNDRLSLLSRQREDAKDLKENLDRRERVVCGILSKQLPPAQLQDYRDFVRTKASLLMEQKGLDERIMFCEEQLESLQSSIPL</sequence>
<dbReference type="Bgee" id="ENSOANG00000049290">
    <property type="expression patterns" value="Expressed in liver and 7 other cell types or tissues"/>
</dbReference>
<comment type="similarity">
    <text evidence="2">Belongs to the shroom family.</text>
</comment>
<evidence type="ECO:0000256" key="7">
    <source>
        <dbReference type="PROSITE-ProRule" id="PRU00637"/>
    </source>
</evidence>
<feature type="region of interest" description="Disordered" evidence="9">
    <location>
        <begin position="1335"/>
        <end position="1406"/>
    </location>
</feature>
<keyword evidence="13" id="KW-1185">Reference proteome</keyword>
<keyword evidence="6" id="KW-0206">Cytoskeleton</keyword>
<dbReference type="GeneTree" id="ENSGT00940000160656"/>
<feature type="region of interest" description="Disordered" evidence="9">
    <location>
        <begin position="134"/>
        <end position="156"/>
    </location>
</feature>
<evidence type="ECO:0000256" key="8">
    <source>
        <dbReference type="SAM" id="Coils"/>
    </source>
</evidence>
<dbReference type="GO" id="GO:0005912">
    <property type="term" value="C:adherens junction"/>
    <property type="evidence" value="ECO:0000318"/>
    <property type="project" value="GO_Central"/>
</dbReference>
<feature type="region of interest" description="Disordered" evidence="9">
    <location>
        <begin position="583"/>
        <end position="610"/>
    </location>
</feature>
<evidence type="ECO:0000256" key="6">
    <source>
        <dbReference type="ARBA" id="ARBA00023212"/>
    </source>
</evidence>
<feature type="coiled-coil region" evidence="8">
    <location>
        <begin position="1502"/>
        <end position="1532"/>
    </location>
</feature>
<evidence type="ECO:0000256" key="9">
    <source>
        <dbReference type="SAM" id="MobiDB-lite"/>
    </source>
</evidence>
<reference evidence="12" key="3">
    <citation type="submission" date="2025-09" db="UniProtKB">
        <authorList>
            <consortium name="Ensembl"/>
        </authorList>
    </citation>
    <scope>IDENTIFICATION</scope>
    <source>
        <strain evidence="12">Glennie</strain>
    </source>
</reference>
<dbReference type="GO" id="GO:0005874">
    <property type="term" value="C:microtubule"/>
    <property type="evidence" value="ECO:0007669"/>
    <property type="project" value="UniProtKB-KW"/>
</dbReference>
<evidence type="ECO:0000259" key="10">
    <source>
        <dbReference type="PROSITE" id="PS51306"/>
    </source>
</evidence>
<dbReference type="InParanoid" id="A0A6I8PPQ5"/>
<feature type="domain" description="ASD1" evidence="10">
    <location>
        <begin position="652"/>
        <end position="754"/>
    </location>
</feature>
<feature type="compositionally biased region" description="Basic and acidic residues" evidence="9">
    <location>
        <begin position="1235"/>
        <end position="1245"/>
    </location>
</feature>
<protein>
    <submittedName>
        <fullName evidence="12">Shroom family member 1</fullName>
    </submittedName>
</protein>
<keyword evidence="4" id="KW-0493">Microtubule</keyword>
<evidence type="ECO:0000256" key="4">
    <source>
        <dbReference type="ARBA" id="ARBA00022701"/>
    </source>
</evidence>
<keyword evidence="8" id="KW-0175">Coiled coil</keyword>
<gene>
    <name evidence="12" type="primary">SHROOM1</name>
</gene>
<dbReference type="PANTHER" id="PTHR15012">
    <property type="entry name" value="APICAL PROTEIN/SHROOM-RELATED"/>
    <property type="match status" value="1"/>
</dbReference>
<accession>A0A6I8PPQ5</accession>
<evidence type="ECO:0000259" key="11">
    <source>
        <dbReference type="PROSITE" id="PS51307"/>
    </source>
</evidence>
<dbReference type="Pfam" id="PF08688">
    <property type="entry name" value="ASD1"/>
    <property type="match status" value="1"/>
</dbReference>
<dbReference type="Ensembl" id="ENSOANT00000054699.1">
    <property type="protein sequence ID" value="ENSOANP00000053646.1"/>
    <property type="gene ID" value="ENSOANG00000049290.1"/>
</dbReference>
<feature type="compositionally biased region" description="Pro residues" evidence="9">
    <location>
        <begin position="212"/>
        <end position="230"/>
    </location>
</feature>
<proteinExistence type="inferred from homology"/>
<dbReference type="GO" id="GO:0051015">
    <property type="term" value="F:actin filament binding"/>
    <property type="evidence" value="ECO:0000318"/>
    <property type="project" value="GO_Central"/>
</dbReference>
<dbReference type="Gene3D" id="6.10.250.3120">
    <property type="match status" value="1"/>
</dbReference>
<dbReference type="PROSITE" id="PS51306">
    <property type="entry name" value="ASD1"/>
    <property type="match status" value="1"/>
</dbReference>
<evidence type="ECO:0000256" key="3">
    <source>
        <dbReference type="ARBA" id="ARBA00022490"/>
    </source>
</evidence>
<evidence type="ECO:0000256" key="2">
    <source>
        <dbReference type="ARBA" id="ARBA00006469"/>
    </source>
</evidence>
<feature type="region of interest" description="Disordered" evidence="9">
    <location>
        <begin position="190"/>
        <end position="235"/>
    </location>
</feature>
<dbReference type="GO" id="GO:0016324">
    <property type="term" value="C:apical plasma membrane"/>
    <property type="evidence" value="ECO:0000318"/>
    <property type="project" value="GO_Central"/>
</dbReference>
<feature type="compositionally biased region" description="Basic and acidic residues" evidence="9">
    <location>
        <begin position="554"/>
        <end position="564"/>
    </location>
</feature>
<dbReference type="PROSITE" id="PS51307">
    <property type="entry name" value="ASD2"/>
    <property type="match status" value="1"/>
</dbReference>
<feature type="compositionally biased region" description="Pro residues" evidence="9">
    <location>
        <begin position="595"/>
        <end position="606"/>
    </location>
</feature>
<evidence type="ECO:0000256" key="1">
    <source>
        <dbReference type="ARBA" id="ARBA00004245"/>
    </source>
</evidence>
<feature type="region of interest" description="Disordered" evidence="9">
    <location>
        <begin position="1082"/>
        <end position="1294"/>
    </location>
</feature>
<dbReference type="GO" id="GO:0043296">
    <property type="term" value="C:apical junction complex"/>
    <property type="evidence" value="ECO:0000318"/>
    <property type="project" value="GO_Central"/>
</dbReference>
<feature type="compositionally biased region" description="Low complexity" evidence="9">
    <location>
        <begin position="402"/>
        <end position="425"/>
    </location>
</feature>
<evidence type="ECO:0000256" key="5">
    <source>
        <dbReference type="ARBA" id="ARBA00023203"/>
    </source>
</evidence>
<keyword evidence="5 7" id="KW-0009">Actin-binding</keyword>
<feature type="region of interest" description="Disordered" evidence="9">
    <location>
        <begin position="327"/>
        <end position="505"/>
    </location>
</feature>
<reference evidence="12" key="2">
    <citation type="submission" date="2025-08" db="UniProtKB">
        <authorList>
            <consortium name="Ensembl"/>
        </authorList>
    </citation>
    <scope>IDENTIFICATION</scope>
    <source>
        <strain evidence="12">Glennie</strain>
    </source>
</reference>